<dbReference type="eggNOG" id="ENOG502Z7WH">
    <property type="taxonomic scope" value="Bacteria"/>
</dbReference>
<reference evidence="2" key="1">
    <citation type="submission" date="2010-04" db="EMBL/GenBank/DDBJ databases">
        <title>Complete genome sequence of Nitrosococcus halophilus Nc4, a salt-adapted, aerobic obligate ammonia-oxidizing sulfur purple bacterium.</title>
        <authorList>
            <consortium name="US DOE Joint Genome Institute"/>
            <person name="Campbell M.A."/>
            <person name="Malfatti S.A."/>
            <person name="Chain P.S.G."/>
            <person name="Heidelberg J.F."/>
            <person name="Ward B.B."/>
            <person name="Klotz M.G."/>
        </authorList>
    </citation>
    <scope>NUCLEOTIDE SEQUENCE [LARGE SCALE GENOMIC DNA]</scope>
    <source>
        <strain evidence="2">Nc4</strain>
    </source>
</reference>
<dbReference type="EMBL" id="CP001798">
    <property type="protein sequence ID" value="ADE15051.1"/>
    <property type="molecule type" value="Genomic_DNA"/>
</dbReference>
<dbReference type="OrthoDB" id="9778918at2"/>
<gene>
    <name evidence="1" type="ordered locus">Nhal_1943</name>
</gene>
<evidence type="ECO:0000313" key="1">
    <source>
        <dbReference type="EMBL" id="ADE15051.1"/>
    </source>
</evidence>
<accession>D5C3S9</accession>
<keyword evidence="2" id="KW-1185">Reference proteome</keyword>
<proteinExistence type="predicted"/>
<dbReference type="CDD" id="cd09757">
    <property type="entry name" value="Cas8c_I-C"/>
    <property type="match status" value="1"/>
</dbReference>
<dbReference type="Proteomes" id="UP000001844">
    <property type="component" value="Chromosome"/>
</dbReference>
<protein>
    <submittedName>
        <fullName evidence="1">CRISPR-associated protein, Csd1 family</fullName>
    </submittedName>
</protein>
<organism evidence="1 2">
    <name type="scientific">Nitrosococcus halophilus (strain Nc4)</name>
    <dbReference type="NCBI Taxonomy" id="472759"/>
    <lineage>
        <taxon>Bacteria</taxon>
        <taxon>Pseudomonadati</taxon>
        <taxon>Pseudomonadota</taxon>
        <taxon>Gammaproteobacteria</taxon>
        <taxon>Chromatiales</taxon>
        <taxon>Chromatiaceae</taxon>
        <taxon>Nitrosococcus</taxon>
    </lineage>
</organism>
<dbReference type="KEGG" id="nhl:Nhal_1943"/>
<dbReference type="STRING" id="472759.Nhal_1943"/>
<dbReference type="RefSeq" id="WP_013032917.1">
    <property type="nucleotide sequence ID" value="NC_013960.1"/>
</dbReference>
<dbReference type="HOGENOM" id="CLU_031037_0_0_6"/>
<name>D5C3S9_NITHN</name>
<dbReference type="InterPro" id="IPR010144">
    <property type="entry name" value="CRISPR-assoc_prot_Csd1-typ"/>
</dbReference>
<dbReference type="Pfam" id="PF09709">
    <property type="entry name" value="Cas_Csd1"/>
    <property type="match status" value="1"/>
</dbReference>
<evidence type="ECO:0000313" key="2">
    <source>
        <dbReference type="Proteomes" id="UP000001844"/>
    </source>
</evidence>
<dbReference type="NCBIfam" id="TIGR01863">
    <property type="entry name" value="cas_Csd1"/>
    <property type="match status" value="1"/>
</dbReference>
<dbReference type="AlphaFoldDB" id="D5C3S9"/>
<sequence>MILQALSEYYQRKTREGGNELPPIGFEKKEIPFIVVLDEEGRFVDLEDTRTGKGKKKTGRIFIVPQGEKRTSGILPNLLWDTLDYALGTVSAVKAERLEANKREKEQQRAKEKRAAFIQRIKDTFPEVGADKGIKAVLAFLEKGDFQSLYAHSLWDDINRSTGNLSFRLQNSTELICQRNAVRRAIVEWVTERKKQRQRCLVSGEVDSIARVHPPIRGVWGGQPSGADIVSFNRDAFTSYGKHQGINAPVGERATFAYTTALNHLLRKGSRQRIQVGDASTVFWAAKDHPSEEQFVAWLDPDPDDPDRGTEAIRALYAAPKSGAKPIDEDNTPFYVLGLAPNAARIAVRFWYPGTVGEVARHIRQHFNDTHIIHAPQEPEFLPLFRLLKASALQGKVENVPPNLAGDFMKAILVGMPYPRTLLAAALRRVRAEHHITYPRVALIKAVLTRNARLFNHSQQEVNVALDLKNLNIGYRLGRLFAVLERAQKLALPNVEATIRDRFYSAASSTPRTAFPHLLKLKNYHLDKLEEGQIIWLEKLMGEIMDGIEYFPAHLSLDDQGRFAVGYYHQRQAFFNKKNLDN</sequence>